<dbReference type="Bgee" id="ENSORLG00000025325">
    <property type="expression patterns" value="Expressed in mesonephros and 12 other cell types or tissues"/>
</dbReference>
<evidence type="ECO:0000256" key="2">
    <source>
        <dbReference type="SAM" id="MobiDB-lite"/>
    </source>
</evidence>
<evidence type="ECO:0000313" key="4">
    <source>
        <dbReference type="Proteomes" id="UP000001038"/>
    </source>
</evidence>
<dbReference type="STRING" id="8090.ENSORLP00000032408"/>
<accession>A0A3B3HL09</accession>
<reference evidence="3" key="2">
    <citation type="submission" date="2025-08" db="UniProtKB">
        <authorList>
            <consortium name="Ensembl"/>
        </authorList>
    </citation>
    <scope>IDENTIFICATION</scope>
    <source>
        <strain evidence="3">Hd-rR</strain>
    </source>
</reference>
<name>A0A3B3HL09_ORYLA</name>
<organism evidence="3 4">
    <name type="scientific">Oryzias latipes</name>
    <name type="common">Japanese rice fish</name>
    <name type="synonym">Japanese killifish</name>
    <dbReference type="NCBI Taxonomy" id="8090"/>
    <lineage>
        <taxon>Eukaryota</taxon>
        <taxon>Metazoa</taxon>
        <taxon>Chordata</taxon>
        <taxon>Craniata</taxon>
        <taxon>Vertebrata</taxon>
        <taxon>Euteleostomi</taxon>
        <taxon>Actinopterygii</taxon>
        <taxon>Neopterygii</taxon>
        <taxon>Teleostei</taxon>
        <taxon>Neoteleostei</taxon>
        <taxon>Acanthomorphata</taxon>
        <taxon>Ovalentaria</taxon>
        <taxon>Atherinomorphae</taxon>
        <taxon>Beloniformes</taxon>
        <taxon>Adrianichthyidae</taxon>
        <taxon>Oryziinae</taxon>
        <taxon>Oryzias</taxon>
    </lineage>
</organism>
<dbReference type="GeneTree" id="ENSGT00730000112492"/>
<dbReference type="Ensembl" id="ENSORLT00000036609.1">
    <property type="protein sequence ID" value="ENSORLP00000032408.1"/>
    <property type="gene ID" value="ENSORLG00000025325.1"/>
</dbReference>
<sequence length="391" mass="45914">MKSLENSESKIQDLSKTISGDFKQKMAILKNKMEQTIQLDVIKQRDGSESKKLGEVMKLAENDLTTEKDKMDNANIELQRKTEAANTLMEDMQRERLELQQLKVHVDSQRKRLDVVLDSVVTQQSERASKEEEIQRQAEELEIRLKQVQTEREELNAVNDRTNKMKEEVDAAMMDLLREKEEVNQMRVAIENERQRTQTEKDRIESEKSELKVREQQLLDRMKSLENIESKIQDLSKTISGDFKEKMAILKNKMEQTIQLGSDLDETVKSIEELKRNMSLYREDFEIQKEALKNAMSDEEVNQMRVAIENERERSQTEKDRIESEKSELKVREQQLLDRMKSLENSESKIQDLRKTISGDFKQKMAILKNKMEQTIQLGSDLEKRSNPLKN</sequence>
<dbReference type="AlphaFoldDB" id="A0A3B3HL09"/>
<feature type="coiled-coil region" evidence="1">
    <location>
        <begin position="57"/>
        <end position="228"/>
    </location>
</feature>
<dbReference type="Proteomes" id="UP000001038">
    <property type="component" value="Chromosome 14"/>
</dbReference>
<keyword evidence="4" id="KW-1185">Reference proteome</keyword>
<reference evidence="3" key="3">
    <citation type="submission" date="2025-09" db="UniProtKB">
        <authorList>
            <consortium name="Ensembl"/>
        </authorList>
    </citation>
    <scope>IDENTIFICATION</scope>
    <source>
        <strain evidence="3">Hd-rR</strain>
    </source>
</reference>
<keyword evidence="1" id="KW-0175">Coiled coil</keyword>
<feature type="region of interest" description="Disordered" evidence="2">
    <location>
        <begin position="311"/>
        <end position="330"/>
    </location>
</feature>
<proteinExistence type="predicted"/>
<reference evidence="3 4" key="1">
    <citation type="journal article" date="2007" name="Nature">
        <title>The medaka draft genome and insights into vertebrate genome evolution.</title>
        <authorList>
            <person name="Kasahara M."/>
            <person name="Naruse K."/>
            <person name="Sasaki S."/>
            <person name="Nakatani Y."/>
            <person name="Qu W."/>
            <person name="Ahsan B."/>
            <person name="Yamada T."/>
            <person name="Nagayasu Y."/>
            <person name="Doi K."/>
            <person name="Kasai Y."/>
            <person name="Jindo T."/>
            <person name="Kobayashi D."/>
            <person name="Shimada A."/>
            <person name="Toyoda A."/>
            <person name="Kuroki Y."/>
            <person name="Fujiyama A."/>
            <person name="Sasaki T."/>
            <person name="Shimizu A."/>
            <person name="Asakawa S."/>
            <person name="Shimizu N."/>
            <person name="Hashimoto S."/>
            <person name="Yang J."/>
            <person name="Lee Y."/>
            <person name="Matsushima K."/>
            <person name="Sugano S."/>
            <person name="Sakaizumi M."/>
            <person name="Narita T."/>
            <person name="Ohishi K."/>
            <person name="Haga S."/>
            <person name="Ohta F."/>
            <person name="Nomoto H."/>
            <person name="Nogata K."/>
            <person name="Morishita T."/>
            <person name="Endo T."/>
            <person name="Shin-I T."/>
            <person name="Takeda H."/>
            <person name="Morishita S."/>
            <person name="Kohara Y."/>
        </authorList>
    </citation>
    <scope>NUCLEOTIDE SEQUENCE [LARGE SCALE GENOMIC DNA]</scope>
    <source>
        <strain evidence="3 4">Hd-rR</strain>
    </source>
</reference>
<dbReference type="InParanoid" id="A0A3B3HL09"/>
<evidence type="ECO:0000256" key="1">
    <source>
        <dbReference type="SAM" id="Coils"/>
    </source>
</evidence>
<evidence type="ECO:0000313" key="3">
    <source>
        <dbReference type="Ensembl" id="ENSORLP00000032408.1"/>
    </source>
</evidence>
<protein>
    <submittedName>
        <fullName evidence="3">Uncharacterized protein</fullName>
    </submittedName>
</protein>